<dbReference type="InterPro" id="IPR055414">
    <property type="entry name" value="LRR_R13L4/SHOC2-like"/>
</dbReference>
<keyword evidence="4" id="KW-0677">Repeat</keyword>
<feature type="domain" description="Disease resistance R13L4/SHOC-2-like LRR" evidence="8">
    <location>
        <begin position="4"/>
        <end position="207"/>
    </location>
</feature>
<evidence type="ECO:0000256" key="4">
    <source>
        <dbReference type="ARBA" id="ARBA00022737"/>
    </source>
</evidence>
<dbReference type="InterPro" id="IPR032675">
    <property type="entry name" value="LRR_dom_sf"/>
</dbReference>
<keyword evidence="2" id="KW-0812">Transmembrane</keyword>
<keyword evidence="7" id="KW-0325">Glycoprotein</keyword>
<dbReference type="GO" id="GO:0016020">
    <property type="term" value="C:membrane"/>
    <property type="evidence" value="ECO:0007669"/>
    <property type="project" value="UniProtKB-SubCell"/>
</dbReference>
<comment type="caution">
    <text evidence="9">The sequence shown here is derived from an EMBL/GenBank/DDBJ whole genome shotgun (WGS) entry which is preliminary data.</text>
</comment>
<protein>
    <recommendedName>
        <fullName evidence="8">Disease resistance R13L4/SHOC-2-like LRR domain-containing protein</fullName>
    </recommendedName>
</protein>
<keyword evidence="10" id="KW-1185">Reference proteome</keyword>
<evidence type="ECO:0000313" key="9">
    <source>
        <dbReference type="EMBL" id="KAG6408310.1"/>
    </source>
</evidence>
<dbReference type="AlphaFoldDB" id="A0A8X8X7J7"/>
<name>A0A8X8X7J7_SALSN</name>
<dbReference type="Proteomes" id="UP000298416">
    <property type="component" value="Unassembled WGS sequence"/>
</dbReference>
<keyword evidence="3" id="KW-0732">Signal</keyword>
<dbReference type="InterPro" id="IPR046956">
    <property type="entry name" value="RLP23-like"/>
</dbReference>
<dbReference type="SUPFAM" id="SSF52058">
    <property type="entry name" value="L domain-like"/>
    <property type="match status" value="1"/>
</dbReference>
<dbReference type="PANTHER" id="PTHR48063">
    <property type="entry name" value="LRR RECEPTOR-LIKE KINASE"/>
    <property type="match status" value="1"/>
</dbReference>
<keyword evidence="5" id="KW-1133">Transmembrane helix</keyword>
<comment type="subcellular location">
    <subcellularLocation>
        <location evidence="1">Membrane</location>
        <topology evidence="1">Single-pass type I membrane protein</topology>
    </subcellularLocation>
</comment>
<proteinExistence type="predicted"/>
<dbReference type="PANTHER" id="PTHR48063:SF112">
    <property type="entry name" value="RECEPTOR LIKE PROTEIN 30-LIKE"/>
    <property type="match status" value="1"/>
</dbReference>
<evidence type="ECO:0000256" key="5">
    <source>
        <dbReference type="ARBA" id="ARBA00022989"/>
    </source>
</evidence>
<keyword evidence="6" id="KW-0472">Membrane</keyword>
<evidence type="ECO:0000259" key="8">
    <source>
        <dbReference type="Pfam" id="PF23598"/>
    </source>
</evidence>
<accession>A0A8X8X7J7</accession>
<sequence length="210" mass="23598">MFSPSFLGSLENLHHLNLSEAGFHGKIPPTIGNLSNLETLSLSGDGNKLASDNLDWLSELRKLQRLDMSFVNLSRASSSWWEMINTLTSLQELHFKNCSLVNISSLTLNNNTVNISSLTLLDLSHNNFQSLSIPPWIFHLTKLEHLDLSFTSINSPIHTVYKATKLRYMDLSENRLNSTIPDWLYSLKELHLHISALAPCLAPSPAMSRT</sequence>
<evidence type="ECO:0000313" key="10">
    <source>
        <dbReference type="Proteomes" id="UP000298416"/>
    </source>
</evidence>
<reference evidence="9" key="1">
    <citation type="submission" date="2018-01" db="EMBL/GenBank/DDBJ databases">
        <authorList>
            <person name="Mao J.F."/>
        </authorList>
    </citation>
    <scope>NUCLEOTIDE SEQUENCE</scope>
    <source>
        <strain evidence="9">Huo1</strain>
        <tissue evidence="9">Leaf</tissue>
    </source>
</reference>
<evidence type="ECO:0000256" key="6">
    <source>
        <dbReference type="ARBA" id="ARBA00023136"/>
    </source>
</evidence>
<dbReference type="EMBL" id="PNBA02000011">
    <property type="protein sequence ID" value="KAG6408310.1"/>
    <property type="molecule type" value="Genomic_DNA"/>
</dbReference>
<evidence type="ECO:0000256" key="7">
    <source>
        <dbReference type="ARBA" id="ARBA00023180"/>
    </source>
</evidence>
<evidence type="ECO:0000256" key="3">
    <source>
        <dbReference type="ARBA" id="ARBA00022729"/>
    </source>
</evidence>
<organism evidence="9">
    <name type="scientific">Salvia splendens</name>
    <name type="common">Scarlet sage</name>
    <dbReference type="NCBI Taxonomy" id="180675"/>
    <lineage>
        <taxon>Eukaryota</taxon>
        <taxon>Viridiplantae</taxon>
        <taxon>Streptophyta</taxon>
        <taxon>Embryophyta</taxon>
        <taxon>Tracheophyta</taxon>
        <taxon>Spermatophyta</taxon>
        <taxon>Magnoliopsida</taxon>
        <taxon>eudicotyledons</taxon>
        <taxon>Gunneridae</taxon>
        <taxon>Pentapetalae</taxon>
        <taxon>asterids</taxon>
        <taxon>lamiids</taxon>
        <taxon>Lamiales</taxon>
        <taxon>Lamiaceae</taxon>
        <taxon>Nepetoideae</taxon>
        <taxon>Mentheae</taxon>
        <taxon>Salviinae</taxon>
        <taxon>Salvia</taxon>
        <taxon>Salvia subgen. Calosphace</taxon>
        <taxon>core Calosphace</taxon>
    </lineage>
</organism>
<dbReference type="Pfam" id="PF23598">
    <property type="entry name" value="LRR_14"/>
    <property type="match status" value="1"/>
</dbReference>
<evidence type="ECO:0000256" key="2">
    <source>
        <dbReference type="ARBA" id="ARBA00022692"/>
    </source>
</evidence>
<reference evidence="9" key="2">
    <citation type="submission" date="2020-08" db="EMBL/GenBank/DDBJ databases">
        <title>Plant Genome Project.</title>
        <authorList>
            <person name="Zhang R.-G."/>
        </authorList>
    </citation>
    <scope>NUCLEOTIDE SEQUENCE</scope>
    <source>
        <strain evidence="9">Huo1</strain>
        <tissue evidence="9">Leaf</tissue>
    </source>
</reference>
<dbReference type="Gene3D" id="3.80.10.10">
    <property type="entry name" value="Ribonuclease Inhibitor"/>
    <property type="match status" value="2"/>
</dbReference>
<gene>
    <name evidence="9" type="ORF">SASPL_131315</name>
</gene>
<evidence type="ECO:0000256" key="1">
    <source>
        <dbReference type="ARBA" id="ARBA00004479"/>
    </source>
</evidence>